<name>A0AAN7KZT7_TRANT</name>
<comment type="caution">
    <text evidence="2">The sequence shown here is derived from an EMBL/GenBank/DDBJ whole genome shotgun (WGS) entry which is preliminary data.</text>
</comment>
<evidence type="ECO:0000256" key="1">
    <source>
        <dbReference type="SAM" id="Phobius"/>
    </source>
</evidence>
<organism evidence="2 3">
    <name type="scientific">Trapa natans</name>
    <name type="common">Water chestnut</name>
    <dbReference type="NCBI Taxonomy" id="22666"/>
    <lineage>
        <taxon>Eukaryota</taxon>
        <taxon>Viridiplantae</taxon>
        <taxon>Streptophyta</taxon>
        <taxon>Embryophyta</taxon>
        <taxon>Tracheophyta</taxon>
        <taxon>Spermatophyta</taxon>
        <taxon>Magnoliopsida</taxon>
        <taxon>eudicotyledons</taxon>
        <taxon>Gunneridae</taxon>
        <taxon>Pentapetalae</taxon>
        <taxon>rosids</taxon>
        <taxon>malvids</taxon>
        <taxon>Myrtales</taxon>
        <taxon>Lythraceae</taxon>
        <taxon>Trapa</taxon>
    </lineage>
</organism>
<keyword evidence="1" id="KW-0812">Transmembrane</keyword>
<evidence type="ECO:0000313" key="2">
    <source>
        <dbReference type="EMBL" id="KAK4771997.1"/>
    </source>
</evidence>
<accession>A0AAN7KZT7</accession>
<evidence type="ECO:0000313" key="3">
    <source>
        <dbReference type="Proteomes" id="UP001346149"/>
    </source>
</evidence>
<dbReference type="Proteomes" id="UP001346149">
    <property type="component" value="Unassembled WGS sequence"/>
</dbReference>
<proteinExistence type="predicted"/>
<keyword evidence="3" id="KW-1185">Reference proteome</keyword>
<feature type="transmembrane region" description="Helical" evidence="1">
    <location>
        <begin position="37"/>
        <end position="57"/>
    </location>
</feature>
<reference evidence="2 3" key="1">
    <citation type="journal article" date="2023" name="Hortic Res">
        <title>Pangenome of water caltrop reveals structural variations and asymmetric subgenome divergence after allopolyploidization.</title>
        <authorList>
            <person name="Zhang X."/>
            <person name="Chen Y."/>
            <person name="Wang L."/>
            <person name="Yuan Y."/>
            <person name="Fang M."/>
            <person name="Shi L."/>
            <person name="Lu R."/>
            <person name="Comes H.P."/>
            <person name="Ma Y."/>
            <person name="Chen Y."/>
            <person name="Huang G."/>
            <person name="Zhou Y."/>
            <person name="Zheng Z."/>
            <person name="Qiu Y."/>
        </authorList>
    </citation>
    <scope>NUCLEOTIDE SEQUENCE [LARGE SCALE GENOMIC DNA]</scope>
    <source>
        <strain evidence="2">F231</strain>
    </source>
</reference>
<keyword evidence="1" id="KW-0472">Membrane</keyword>
<dbReference type="AlphaFoldDB" id="A0AAN7KZT7"/>
<keyword evidence="1" id="KW-1133">Transmembrane helix</keyword>
<gene>
    <name evidence="2" type="ORF">SAY86_013772</name>
</gene>
<sequence length="137" mass="14881">MGDNNNKCLRCPYYFPPPSWVDPQYQSSSSSSSIPNWVVAVIVLAAVISVTFLVWYIKERENGKVNQVNEKTCMLKISCEAAKSSKAAAEACKDAAEASKDAAEASKTATEAALVAAKTKSRLIFLQPLISILIKNH</sequence>
<protein>
    <submittedName>
        <fullName evidence="2">Uncharacterized protein</fullName>
    </submittedName>
</protein>
<dbReference type="EMBL" id="JAXQNO010000020">
    <property type="protein sequence ID" value="KAK4771997.1"/>
    <property type="molecule type" value="Genomic_DNA"/>
</dbReference>